<organism evidence="1 2">
    <name type="scientific">Ancylobacter vacuolatus</name>
    <dbReference type="NCBI Taxonomy" id="223389"/>
    <lineage>
        <taxon>Bacteria</taxon>
        <taxon>Pseudomonadati</taxon>
        <taxon>Pseudomonadota</taxon>
        <taxon>Alphaproteobacteria</taxon>
        <taxon>Hyphomicrobiales</taxon>
        <taxon>Xanthobacteraceae</taxon>
        <taxon>Ancylobacter</taxon>
    </lineage>
</organism>
<dbReference type="Proteomes" id="UP001238467">
    <property type="component" value="Unassembled WGS sequence"/>
</dbReference>
<dbReference type="EMBL" id="JAUSUH010000001">
    <property type="protein sequence ID" value="MDQ0345792.1"/>
    <property type="molecule type" value="Genomic_DNA"/>
</dbReference>
<evidence type="ECO:0000313" key="2">
    <source>
        <dbReference type="Proteomes" id="UP001238467"/>
    </source>
</evidence>
<keyword evidence="2" id="KW-1185">Reference proteome</keyword>
<accession>A0ABU0DBP3</accession>
<protein>
    <submittedName>
        <fullName evidence="1">Uncharacterized protein</fullName>
    </submittedName>
</protein>
<sequence>MVTLSLSHRDPVVCPLIAQRHQIGEPLLQIGEHPYGQ</sequence>
<proteinExistence type="predicted"/>
<evidence type="ECO:0000313" key="1">
    <source>
        <dbReference type="EMBL" id="MDQ0345792.1"/>
    </source>
</evidence>
<reference evidence="1 2" key="1">
    <citation type="submission" date="2023-07" db="EMBL/GenBank/DDBJ databases">
        <title>Genomic Encyclopedia of Type Strains, Phase IV (KMG-IV): sequencing the most valuable type-strain genomes for metagenomic binning, comparative biology and taxonomic classification.</title>
        <authorList>
            <person name="Goeker M."/>
        </authorList>
    </citation>
    <scope>NUCLEOTIDE SEQUENCE [LARGE SCALE GENOMIC DNA]</scope>
    <source>
        <strain evidence="1 2">DSM 1277</strain>
    </source>
</reference>
<gene>
    <name evidence="1" type="ORF">J2S76_000193</name>
</gene>
<comment type="caution">
    <text evidence="1">The sequence shown here is derived from an EMBL/GenBank/DDBJ whole genome shotgun (WGS) entry which is preliminary data.</text>
</comment>
<name>A0ABU0DBP3_9HYPH</name>